<evidence type="ECO:0000256" key="1">
    <source>
        <dbReference type="SAM" id="MobiDB-lite"/>
    </source>
</evidence>
<feature type="compositionally biased region" description="Polar residues" evidence="1">
    <location>
        <begin position="2105"/>
        <end position="2119"/>
    </location>
</feature>
<feature type="region of interest" description="Disordered" evidence="1">
    <location>
        <begin position="1103"/>
        <end position="1146"/>
    </location>
</feature>
<feature type="region of interest" description="Disordered" evidence="1">
    <location>
        <begin position="2173"/>
        <end position="2195"/>
    </location>
</feature>
<keyword evidence="4" id="KW-1185">Reference proteome</keyword>
<feature type="region of interest" description="Disordered" evidence="1">
    <location>
        <begin position="1"/>
        <end position="184"/>
    </location>
</feature>
<dbReference type="GO" id="GO:0055080">
    <property type="term" value="P:monoatomic cation homeostasis"/>
    <property type="evidence" value="ECO:0007669"/>
    <property type="project" value="TreeGrafter"/>
</dbReference>
<feature type="compositionally biased region" description="Polar residues" evidence="1">
    <location>
        <begin position="75"/>
        <end position="93"/>
    </location>
</feature>
<dbReference type="SUPFAM" id="SSF48371">
    <property type="entry name" value="ARM repeat"/>
    <property type="match status" value="1"/>
</dbReference>
<reference evidence="3 4" key="1">
    <citation type="journal article" date="2012" name="Science">
        <title>The Paleozoic origin of enzymatic lignin decomposition reconstructed from 31 fungal genomes.</title>
        <authorList>
            <person name="Floudas D."/>
            <person name="Binder M."/>
            <person name="Riley R."/>
            <person name="Barry K."/>
            <person name="Blanchette R.A."/>
            <person name="Henrissat B."/>
            <person name="Martinez A.T."/>
            <person name="Otillar R."/>
            <person name="Spatafora J.W."/>
            <person name="Yadav J.S."/>
            <person name="Aerts A."/>
            <person name="Benoit I."/>
            <person name="Boyd A."/>
            <person name="Carlson A."/>
            <person name="Copeland A."/>
            <person name="Coutinho P.M."/>
            <person name="de Vries R.P."/>
            <person name="Ferreira P."/>
            <person name="Findley K."/>
            <person name="Foster B."/>
            <person name="Gaskell J."/>
            <person name="Glotzer D."/>
            <person name="Gorecki P."/>
            <person name="Heitman J."/>
            <person name="Hesse C."/>
            <person name="Hori C."/>
            <person name="Igarashi K."/>
            <person name="Jurgens J.A."/>
            <person name="Kallen N."/>
            <person name="Kersten P."/>
            <person name="Kohler A."/>
            <person name="Kuees U."/>
            <person name="Kumar T.K.A."/>
            <person name="Kuo A."/>
            <person name="LaButti K."/>
            <person name="Larrondo L.F."/>
            <person name="Lindquist E."/>
            <person name="Ling A."/>
            <person name="Lombard V."/>
            <person name="Lucas S."/>
            <person name="Lundell T."/>
            <person name="Martin R."/>
            <person name="McLaughlin D.J."/>
            <person name="Morgenstern I."/>
            <person name="Morin E."/>
            <person name="Murat C."/>
            <person name="Nagy L.G."/>
            <person name="Nolan M."/>
            <person name="Ohm R.A."/>
            <person name="Patyshakuliyeva A."/>
            <person name="Rokas A."/>
            <person name="Ruiz-Duenas F.J."/>
            <person name="Sabat G."/>
            <person name="Salamov A."/>
            <person name="Samejima M."/>
            <person name="Schmutz J."/>
            <person name="Slot J.C."/>
            <person name="St John F."/>
            <person name="Stenlid J."/>
            <person name="Sun H."/>
            <person name="Sun S."/>
            <person name="Syed K."/>
            <person name="Tsang A."/>
            <person name="Wiebenga A."/>
            <person name="Young D."/>
            <person name="Pisabarro A."/>
            <person name="Eastwood D.C."/>
            <person name="Martin F."/>
            <person name="Cullen D."/>
            <person name="Grigoriev I.V."/>
            <person name="Hibbett D.S."/>
        </authorList>
    </citation>
    <scope>NUCLEOTIDE SEQUENCE [LARGE SCALE GENOMIC DNA]</scope>
    <source>
        <strain evidence="3 4">MD-104</strain>
    </source>
</reference>
<feature type="compositionally biased region" description="Low complexity" evidence="1">
    <location>
        <begin position="161"/>
        <end position="170"/>
    </location>
</feature>
<feature type="compositionally biased region" description="Low complexity" evidence="1">
    <location>
        <begin position="1103"/>
        <end position="1122"/>
    </location>
</feature>
<dbReference type="OrthoDB" id="5584001at2759"/>
<evidence type="ECO:0000313" key="3">
    <source>
        <dbReference type="EMBL" id="PCH35413.1"/>
    </source>
</evidence>
<dbReference type="Pfam" id="PF20262">
    <property type="entry name" value="UNC80_C"/>
    <property type="match status" value="1"/>
</dbReference>
<dbReference type="InterPro" id="IPR016024">
    <property type="entry name" value="ARM-type_fold"/>
</dbReference>
<dbReference type="STRING" id="742152.A0A2H3J6M4"/>
<dbReference type="PANTHER" id="PTHR31781">
    <property type="entry name" value="UNC80"/>
    <property type="match status" value="1"/>
</dbReference>
<feature type="compositionally biased region" description="Basic and acidic residues" evidence="1">
    <location>
        <begin position="1945"/>
        <end position="1954"/>
    </location>
</feature>
<feature type="region of interest" description="Disordered" evidence="1">
    <location>
        <begin position="2011"/>
        <end position="2038"/>
    </location>
</feature>
<feature type="region of interest" description="Disordered" evidence="1">
    <location>
        <begin position="263"/>
        <end position="283"/>
    </location>
</feature>
<accession>A0A2H3J6M4</accession>
<organism evidence="3 4">
    <name type="scientific">Wolfiporia cocos (strain MD-104)</name>
    <name type="common">Brown rot fungus</name>
    <dbReference type="NCBI Taxonomy" id="742152"/>
    <lineage>
        <taxon>Eukaryota</taxon>
        <taxon>Fungi</taxon>
        <taxon>Dikarya</taxon>
        <taxon>Basidiomycota</taxon>
        <taxon>Agaricomycotina</taxon>
        <taxon>Agaricomycetes</taxon>
        <taxon>Polyporales</taxon>
        <taxon>Phaeolaceae</taxon>
        <taxon>Wolfiporia</taxon>
    </lineage>
</organism>
<dbReference type="GO" id="GO:0005261">
    <property type="term" value="F:monoatomic cation channel activity"/>
    <property type="evidence" value="ECO:0007669"/>
    <property type="project" value="TreeGrafter"/>
</dbReference>
<gene>
    <name evidence="3" type="ORF">WOLCODRAFT_133859</name>
</gene>
<feature type="region of interest" description="Disordered" evidence="1">
    <location>
        <begin position="1938"/>
        <end position="1958"/>
    </location>
</feature>
<dbReference type="InterPro" id="IPR046460">
    <property type="entry name" value="UNC80_C"/>
</dbReference>
<dbReference type="GO" id="GO:0034703">
    <property type="term" value="C:cation channel complex"/>
    <property type="evidence" value="ECO:0007669"/>
    <property type="project" value="TreeGrafter"/>
</dbReference>
<dbReference type="OMA" id="YAMTACQ"/>
<dbReference type="PANTHER" id="PTHR31781:SF1">
    <property type="entry name" value="PROTEIN UNC-80 HOMOLOG"/>
    <property type="match status" value="1"/>
</dbReference>
<name>A0A2H3J6M4_WOLCO</name>
<dbReference type="EMBL" id="KB467843">
    <property type="protein sequence ID" value="PCH35413.1"/>
    <property type="molecule type" value="Genomic_DNA"/>
</dbReference>
<evidence type="ECO:0000313" key="4">
    <source>
        <dbReference type="Proteomes" id="UP000218811"/>
    </source>
</evidence>
<feature type="compositionally biased region" description="Polar residues" evidence="1">
    <location>
        <begin position="52"/>
        <end position="64"/>
    </location>
</feature>
<feature type="compositionally biased region" description="Polar residues" evidence="1">
    <location>
        <begin position="2015"/>
        <end position="2038"/>
    </location>
</feature>
<proteinExistence type="predicted"/>
<evidence type="ECO:0000259" key="2">
    <source>
        <dbReference type="Pfam" id="PF20262"/>
    </source>
</evidence>
<feature type="region of interest" description="Disordered" evidence="1">
    <location>
        <begin position="2105"/>
        <end position="2134"/>
    </location>
</feature>
<dbReference type="Proteomes" id="UP000218811">
    <property type="component" value="Unassembled WGS sequence"/>
</dbReference>
<protein>
    <recommendedName>
        <fullName evidence="2">Protein UNC80 C-terminal domain-containing protein</fullName>
    </recommendedName>
</protein>
<feature type="domain" description="Protein UNC80 C-terminal" evidence="2">
    <location>
        <begin position="1405"/>
        <end position="1529"/>
    </location>
</feature>
<sequence>MAMRRDGSKKSSSGRPLPKRLFSLDTLRKQRSGSDSDTSSIASKETAMHTRAPSTDSTTSTFRASTLKGEEKETATTNEVTPWTEQEMVQSPDQLKEQVDPDTTAKIAAPKPRPLNLSAEGEGSKEEAPPLSPGRQRWATLRSHVLPSAGGSTAPVPLRSGTARTTTPGQGTPPPTRPATPTRPYRFGQKKIFRQVVEAAVDEHRKFSEEILSACWCARFGELSSRPRPEREGSQATIGSSLHLPFMTSAAALPMVASPSISSIRTMRRPESSHTLAMDPRGVPSVGPLHRVMTFSNPATRPHSLPHEAHVLSALLVPFLGAYSGGSVASEQQTAVETFEQILRTWKAPSNEANLERCLWCCNAASVPSSSRIRILGALSSILFSREKSFDAESPRILRTLYTGMFSLLMCLSSSPDAQSEAESLRAYVFAVLDGQCGSPASESFEKEYGVSWSSDDNAAHVRRVIAAESVISCLETGSEDSRKWVLRNLLEEFWPASGTGQALTPLLSRMRSCKLKAFVSAASILLFSAASSNLTTRAADAAVIGRLLNTRVLPMIELLEGKDAAELRTHAVRLVLDLTCVHDLAEREQYIAHVDHWMQDQPAWKPSLEECLRNTLSAAEWPTILRLLPIMSRDYPEELRKTIATLSLPLLHDRLMSDPPEYPCHPLSEYLDLVSRMHPQLFFKPLFTCAASGKELTIANQICILNCIAKYLPDFWCRDAGMMSVALISDLGGAKQQPAPQGEGPVWGRARLGQSVLLVELTQFLRSVREAKDIAVTAQAVRFSVALETKLAALIQAKEQTALVPLSQRVLFCNLFKEIRTLTRSLKSAPWLSSVINWLLREASLSESDPELDTSLNSLRTVYSQASSALQGGNKRRTTVFASPVNVQRSQSLSDHPANALLAARLQFIEDIDQPLRCIACPLLVLVSGLLHPEHYSALGRALLEHCLDRGPSRNNAPTIFLLMQYAEKVPNEFLQRIQGGLLNENPVVRLLTIDRLATIASWRFQISSQDFIMDRAYRRPFKPARAPVQFVPTDMGTSSHVLDEDVYEFKDSNGHVLPLELRRRLAEIGWDQEDRVIDPKTQWIKTPLSLIPSLSLDVLDTSTDDPSLSESPNLSPEHSPTSSPSNDSLLLRRDSTSGSSRGAKRRPVFVPTLQSLFPILVDMVKDPDFLVASSVKSLVVDFMRDDPSLLSRSIFHSMSGSEDKVISSITAVASLMHTQYPLPPAMSHHLLNHLAGFLKSTVRQADGANPLQSYAYTAPAIARLVTQVSKMSVREIRRAKVDAFLLPTGALWFPDTAPLGPMFPRALEESENPFESIPAPLVWITLVRTSQNLLFHRMLERDPQELKIIRKSITRLALPSKGRSEDGGFLPSAAFMPRKRNVSMHSASDMGLTALSLTLARSHLLLVSQMFWSMSRHLSDRQELAILMDGLNRVLLTHGDDIGIVGHAMLAFMLASTRFKRMFISGGAYALFMPAIIKVYSEADGHPGIRTAIEYAVNRFYTLHQESFVFQSFDVVSHMLISPDVDQAWLAGHVFSLFSTLKNGTAPLAPDVAGIYDLNKLQEQENRMAAVAEEVPQTFLASLRRGGSGKNQVTLVLPEEYEWRRLELDNLVRLFLTVIAHNPGIQRAERFLRALRLLTPHFYNTSNSARSVLRDGIDALGSILSSKTATKAKPSDSTTGRAPDDFSYDVLADGSGHEPQQALSPGDLLAMRLDYLSLVIAYVQAGGRLGQAAPRRVLELIKLVLKESITSADRVALFLSDYSRAILLCEPAPTLKDVVSLLSDLFPIVNEHCTSVNFSGVYDVLVKLSNNNVFANQQEFADLIVVRFCRTGLDACRTAASESWLLSFPSRMSVIALLNNAIPLVPTGSDVIDELVDQPPSYEFLAGVILPMVLSMKTTSDIASGHQWTDSWRHESHSKAWIRLLSYILSACQRTHSSYDSSKPPERRKSQDGRIPSYKSAMTMSIAMQILKLIVIRAERDLSSAMPTVWTYIGDALRTVLADGDASFALKPQDSSEPPSPLQSPRSPTLTTDQGGNTFLQSKASLSSLNQLAQPRLIDYLIWSIIQWLCLRKNPLCIQMRGFIQEKVANVYYDSSQLGRSSNISSGVKSRRLSSAFTKPRRSMLNTSAASSAASTPRNSVLISNSSSLPTFDENGLLASTPRKVEAPRLAGYARESSPVSPSGRMGRSTGPQIVHLGPVVPLSVDVNARRSVSPGGTRISGSALAMARQMMITTPALIRMTYRRIRLAQVMCGYTTLLPLSEGTEDLDTEDVAVRSWTKKEAIEAVLQEVKDLMDEFRGMNTDANEGDGILVDAEVPASPSKW</sequence>